<evidence type="ECO:0000313" key="5">
    <source>
        <dbReference type="Proteomes" id="UP000051934"/>
    </source>
</evidence>
<keyword evidence="2" id="KW-0576">Peroxisome</keyword>
<evidence type="ECO:0000256" key="1">
    <source>
        <dbReference type="ARBA" id="ARBA00004275"/>
    </source>
</evidence>
<keyword evidence="3" id="KW-0413">Isomerase</keyword>
<reference evidence="4 5" key="1">
    <citation type="submission" date="2015-10" db="EMBL/GenBank/DDBJ databases">
        <title>Metagenome-Assembled Genomes uncover a global brackish microbiome.</title>
        <authorList>
            <person name="Hugerth L.W."/>
            <person name="Larsson J."/>
            <person name="Alneberg J."/>
            <person name="Lindh M.V."/>
            <person name="Legrand C."/>
            <person name="Pinhassi J."/>
            <person name="Andersson A.F."/>
        </authorList>
    </citation>
    <scope>NUCLEOTIDE SEQUENCE [LARGE SCALE GENOMIC DNA]</scope>
    <source>
        <strain evidence="4">BACL4 MAG-120507-bin80</strain>
    </source>
</reference>
<proteinExistence type="predicted"/>
<evidence type="ECO:0000256" key="2">
    <source>
        <dbReference type="ARBA" id="ARBA00023140"/>
    </source>
</evidence>
<dbReference type="CDD" id="cd06558">
    <property type="entry name" value="crotonase-like"/>
    <property type="match status" value="1"/>
</dbReference>
<organism evidence="4 5">
    <name type="scientific">OM182 bacterium BACL3 MAG-120507-bin80</name>
    <dbReference type="NCBI Taxonomy" id="1655577"/>
    <lineage>
        <taxon>Bacteria</taxon>
        <taxon>Pseudomonadati</taxon>
        <taxon>Pseudomonadota</taxon>
        <taxon>Gammaproteobacteria</taxon>
        <taxon>OMG group</taxon>
        <taxon>OM182 clade</taxon>
    </lineage>
</organism>
<dbReference type="Pfam" id="PF00378">
    <property type="entry name" value="ECH_1"/>
    <property type="match status" value="1"/>
</dbReference>
<dbReference type="AlphaFoldDB" id="A0A0R2SE69"/>
<dbReference type="Gene3D" id="3.90.226.10">
    <property type="entry name" value="2-enoyl-CoA Hydratase, Chain A, domain 1"/>
    <property type="match status" value="1"/>
</dbReference>
<gene>
    <name evidence="4" type="ORF">ABR69_12385</name>
</gene>
<dbReference type="InterPro" id="IPR029045">
    <property type="entry name" value="ClpP/crotonase-like_dom_sf"/>
</dbReference>
<dbReference type="InterPro" id="IPR001753">
    <property type="entry name" value="Enoyl-CoA_hydra/iso"/>
</dbReference>
<evidence type="ECO:0008006" key="6">
    <source>
        <dbReference type="Google" id="ProtNLM"/>
    </source>
</evidence>
<dbReference type="GO" id="GO:0004165">
    <property type="term" value="F:delta(3)-delta(2)-enoyl-CoA isomerase activity"/>
    <property type="evidence" value="ECO:0007669"/>
    <property type="project" value="UniProtKB-ARBA"/>
</dbReference>
<dbReference type="PANTHER" id="PTHR43684:SF1">
    <property type="entry name" value="ENOYL-COA DELTA ISOMERASE 2"/>
    <property type="match status" value="1"/>
</dbReference>
<sequence length="256" mass="27829">MLDSSNANIEYSLDAGVFVLKINRPEKKNALLPGMYSALAEGLRWADNADDVRVTLIRGVDNCFTSGNDVNGFVSNDSDSSQGRPSQDLMHALNDSKKPIVAAISGLAIGIGTTLLFHCDLVYASRDCFLQMPFTRLGLCPEAGSSYLLPRQLGHQRASEMLLLGDRMSAEQARDYGVVNEVLDQADYLDYAMTKARQLAALPADSVQTSKRLIKTGSPEATRAVINDELVEFNRLLQTPEAQAIVQAFLAKSAAK</sequence>
<dbReference type="InterPro" id="IPR051053">
    <property type="entry name" value="ECH/Chromodomain_protein"/>
</dbReference>
<comment type="caution">
    <text evidence="4">The sequence shown here is derived from an EMBL/GenBank/DDBJ whole genome shotgun (WGS) entry which is preliminary data.</text>
</comment>
<name>A0A0R2SE69_9GAMM</name>
<dbReference type="EMBL" id="LIBB01000026">
    <property type="protein sequence ID" value="KRO73132.1"/>
    <property type="molecule type" value="Genomic_DNA"/>
</dbReference>
<evidence type="ECO:0000313" key="4">
    <source>
        <dbReference type="EMBL" id="KRO73132.1"/>
    </source>
</evidence>
<dbReference type="PANTHER" id="PTHR43684">
    <property type="match status" value="1"/>
</dbReference>
<dbReference type="SUPFAM" id="SSF52096">
    <property type="entry name" value="ClpP/crotonase"/>
    <property type="match status" value="1"/>
</dbReference>
<dbReference type="Proteomes" id="UP000051934">
    <property type="component" value="Unassembled WGS sequence"/>
</dbReference>
<comment type="subcellular location">
    <subcellularLocation>
        <location evidence="1">Peroxisome</location>
    </subcellularLocation>
</comment>
<accession>A0A0R2SE69</accession>
<protein>
    <recommendedName>
        <fullName evidence="6">Enoyl-CoA hydratase</fullName>
    </recommendedName>
</protein>
<evidence type="ECO:0000256" key="3">
    <source>
        <dbReference type="ARBA" id="ARBA00023235"/>
    </source>
</evidence>